<protein>
    <submittedName>
        <fullName evidence="2">Monooxygenase effector, MmoB/DmpM family protein</fullName>
    </submittedName>
</protein>
<evidence type="ECO:0000256" key="1">
    <source>
        <dbReference type="ARBA" id="ARBA00006313"/>
    </source>
</evidence>
<dbReference type="Pfam" id="PF02406">
    <property type="entry name" value="MmoB_DmpM"/>
    <property type="match status" value="1"/>
</dbReference>
<comment type="similarity">
    <text evidence="1">Belongs to the TmoD/XamoD family.</text>
</comment>
<dbReference type="STRING" id="141349.BN1232_05990"/>
<dbReference type="Gene3D" id="3.90.56.10">
    <property type="entry name" value="Monooxygenase component MmoB/DmpM"/>
    <property type="match status" value="1"/>
</dbReference>
<dbReference type="InterPro" id="IPR003454">
    <property type="entry name" value="MOase_MmoB_DmpM"/>
</dbReference>
<proteinExistence type="inferred from homology"/>
<reference evidence="2 3" key="1">
    <citation type="submission" date="2015-03" db="EMBL/GenBank/DDBJ databases">
        <authorList>
            <person name="Urmite Genomes"/>
        </authorList>
    </citation>
    <scope>NUCLEOTIDE SEQUENCE [LARGE SCALE GENOMIC DNA]</scope>
    <source>
        <strain evidence="2 3">CSUR P1491</strain>
    </source>
</reference>
<evidence type="ECO:0000313" key="2">
    <source>
        <dbReference type="EMBL" id="CQD23980.1"/>
    </source>
</evidence>
<evidence type="ECO:0000313" key="3">
    <source>
        <dbReference type="Proteomes" id="UP000199251"/>
    </source>
</evidence>
<dbReference type="SUPFAM" id="SSF56029">
    <property type="entry name" value="Monooxygenase (hydroxylase) regulatory protein"/>
    <property type="match status" value="1"/>
</dbReference>
<gene>
    <name evidence="2" type="ORF">BN1232_05990</name>
</gene>
<keyword evidence="2" id="KW-0560">Oxidoreductase</keyword>
<dbReference type="RefSeq" id="WP_090609801.1">
    <property type="nucleotide sequence ID" value="NZ_CTEE01000002.1"/>
</dbReference>
<accession>A0A0E4CRB4</accession>
<organism evidence="2 3">
    <name type="scientific">Mycobacterium lentiflavum</name>
    <dbReference type="NCBI Taxonomy" id="141349"/>
    <lineage>
        <taxon>Bacteria</taxon>
        <taxon>Bacillati</taxon>
        <taxon>Actinomycetota</taxon>
        <taxon>Actinomycetes</taxon>
        <taxon>Mycobacteriales</taxon>
        <taxon>Mycobacteriaceae</taxon>
        <taxon>Mycobacterium</taxon>
        <taxon>Mycobacterium simiae complex</taxon>
    </lineage>
</organism>
<dbReference type="Proteomes" id="UP000199251">
    <property type="component" value="Unassembled WGS sequence"/>
</dbReference>
<sequence>MTIPSKPGDGRVAIVLMKSEEADATIDVLAADHPDVKIVDQGPYWYLEHPSEINVDMARVSEEMGGKEITIGQWLVVMSTFVGRAETDDNSFRVTSEMLELNEPVPAAAG</sequence>
<keyword evidence="2" id="KW-0503">Monooxygenase</keyword>
<dbReference type="OrthoDB" id="4729607at2"/>
<dbReference type="InterPro" id="IPR036889">
    <property type="entry name" value="mOase_MmoB_DmpM_sf"/>
</dbReference>
<dbReference type="AlphaFoldDB" id="A0A0E4CRB4"/>
<name>A0A0E4CRB4_MYCLN</name>
<dbReference type="EMBL" id="CTEE01000002">
    <property type="protein sequence ID" value="CQD23980.1"/>
    <property type="molecule type" value="Genomic_DNA"/>
</dbReference>
<dbReference type="GO" id="GO:0004497">
    <property type="term" value="F:monooxygenase activity"/>
    <property type="evidence" value="ECO:0007669"/>
    <property type="project" value="UniProtKB-KW"/>
</dbReference>